<reference evidence="3" key="1">
    <citation type="journal article" date="2023" name="Int. J. Syst. Evol. Microbiol.">
        <title>Sinisalibacter aestuarii sp. nov., isolated from estuarine sediment of the Arakawa River.</title>
        <authorList>
            <person name="Arafat S.T."/>
            <person name="Hirano S."/>
            <person name="Sato A."/>
            <person name="Takeuchi K."/>
            <person name="Yasuda T."/>
            <person name="Terahara T."/>
            <person name="Hamada M."/>
            <person name="Kobayashi T."/>
        </authorList>
    </citation>
    <scope>NUCLEOTIDE SEQUENCE</scope>
    <source>
        <strain evidence="3">B-399</strain>
    </source>
</reference>
<evidence type="ECO:0000313" key="4">
    <source>
        <dbReference type="Proteomes" id="UP001144205"/>
    </source>
</evidence>
<evidence type="ECO:0000256" key="1">
    <source>
        <dbReference type="SAM" id="MobiDB-lite"/>
    </source>
</evidence>
<dbReference type="SUPFAM" id="SSF51294">
    <property type="entry name" value="Hedgehog/intein (Hint) domain"/>
    <property type="match status" value="1"/>
</dbReference>
<dbReference type="EMBL" id="BROH01000005">
    <property type="protein sequence ID" value="GKY88173.1"/>
    <property type="molecule type" value="Genomic_DNA"/>
</dbReference>
<protein>
    <recommendedName>
        <fullName evidence="2">Hedgehog/Intein (Hint) domain-containing protein</fullName>
    </recommendedName>
</protein>
<dbReference type="InterPro" id="IPR036844">
    <property type="entry name" value="Hint_dom_sf"/>
</dbReference>
<keyword evidence="4" id="KW-1185">Reference proteome</keyword>
<comment type="caution">
    <text evidence="3">The sequence shown here is derived from an EMBL/GenBank/DDBJ whole genome shotgun (WGS) entry which is preliminary data.</text>
</comment>
<name>A0ABQ5LU73_9RHOB</name>
<feature type="compositionally biased region" description="Basic and acidic residues" evidence="1">
    <location>
        <begin position="10"/>
        <end position="20"/>
    </location>
</feature>
<evidence type="ECO:0000313" key="3">
    <source>
        <dbReference type="EMBL" id="GKY88173.1"/>
    </source>
</evidence>
<organism evidence="3 4">
    <name type="scientific">Sinisalibacter aestuarii</name>
    <dbReference type="NCBI Taxonomy" id="2949426"/>
    <lineage>
        <taxon>Bacteria</taxon>
        <taxon>Pseudomonadati</taxon>
        <taxon>Pseudomonadota</taxon>
        <taxon>Alphaproteobacteria</taxon>
        <taxon>Rhodobacterales</taxon>
        <taxon>Roseobacteraceae</taxon>
        <taxon>Sinisalibacter</taxon>
    </lineage>
</organism>
<dbReference type="Pfam" id="PF13403">
    <property type="entry name" value="Hint_2"/>
    <property type="match status" value="1"/>
</dbReference>
<accession>A0ABQ5LU73</accession>
<proteinExistence type="predicted"/>
<feature type="region of interest" description="Disordered" evidence="1">
    <location>
        <begin position="1"/>
        <end position="30"/>
    </location>
</feature>
<dbReference type="InterPro" id="IPR028992">
    <property type="entry name" value="Hedgehog/Intein_dom"/>
</dbReference>
<evidence type="ECO:0000259" key="2">
    <source>
        <dbReference type="Pfam" id="PF13403"/>
    </source>
</evidence>
<feature type="domain" description="Hedgehog/Intein (Hint)" evidence="2">
    <location>
        <begin position="36"/>
        <end position="168"/>
    </location>
</feature>
<gene>
    <name evidence="3" type="ORF">STA1M1_20420</name>
</gene>
<dbReference type="Proteomes" id="UP001144205">
    <property type="component" value="Unassembled WGS sequence"/>
</dbReference>
<sequence>MFGLLKPHRRDALPRYRPEEGDGLSGKGSGFRLSGLTTGTRLASEFGWRPIEAIQVGDRVMTFDNGLQSVVAVTRGTHHAAAGDMPAFAVPIHVPIGALGNEEPLVLLPEQIVMIECDAAEDLTGDPFALVPAKALEGFRGIDRIRGLRPVESMTLHFENDEVVFADGGALLLAPSSVPGEVSLALIEERGQPTPYAAYRGAEAAALVEAMKEEDAKFFSSIPREWAA</sequence>